<proteinExistence type="inferred from homology"/>
<dbReference type="InterPro" id="IPR036928">
    <property type="entry name" value="AS_sf"/>
</dbReference>
<reference evidence="3 4" key="1">
    <citation type="journal article" date="2015" name="Int. J. Syst. Evol. Microbiol.">
        <title>Burkholderia monticola sp. nov., isolated from mountain soil.</title>
        <authorList>
            <person name="Baek I."/>
            <person name="Seo B."/>
            <person name="Lee I."/>
            <person name="Yi H."/>
            <person name="Chun J."/>
        </authorList>
    </citation>
    <scope>NUCLEOTIDE SEQUENCE [LARGE SCALE GENOMIC DNA]</scope>
    <source>
        <strain evidence="3 4">JC2948</strain>
    </source>
</reference>
<organism evidence="3 4">
    <name type="scientific">Paraburkholderia monticola</name>
    <dbReference type="NCBI Taxonomy" id="1399968"/>
    <lineage>
        <taxon>Bacteria</taxon>
        <taxon>Pseudomonadati</taxon>
        <taxon>Pseudomonadota</taxon>
        <taxon>Betaproteobacteria</taxon>
        <taxon>Burkholderiales</taxon>
        <taxon>Burkholderiaceae</taxon>
        <taxon>Paraburkholderia</taxon>
    </lineage>
</organism>
<dbReference type="STRING" id="1399968.CI15_25235"/>
<dbReference type="Proteomes" id="UP000075613">
    <property type="component" value="Unassembled WGS sequence"/>
</dbReference>
<keyword evidence="4" id="KW-1185">Reference proteome</keyword>
<dbReference type="PANTHER" id="PTHR11895:SF7">
    <property type="entry name" value="GLUTAMYL-TRNA(GLN) AMIDOTRANSFERASE SUBUNIT A, MITOCHONDRIAL"/>
    <property type="match status" value="1"/>
</dbReference>
<dbReference type="OrthoDB" id="8576090at2"/>
<gene>
    <name evidence="3" type="ORF">CI15_25235</name>
</gene>
<dbReference type="Gene3D" id="3.90.1300.10">
    <property type="entry name" value="Amidase signature (AS) domain"/>
    <property type="match status" value="1"/>
</dbReference>
<dbReference type="NCBIfam" id="NF005687">
    <property type="entry name" value="PRK07487.1"/>
    <property type="match status" value="1"/>
</dbReference>
<protein>
    <submittedName>
        <fullName evidence="3">Amidase</fullName>
    </submittedName>
</protein>
<name>A0A149PFN5_9BURK</name>
<dbReference type="PANTHER" id="PTHR11895">
    <property type="entry name" value="TRANSAMIDASE"/>
    <property type="match status" value="1"/>
</dbReference>
<sequence length="475" mass="50769">MQSGIAESTLPTDLWRWEAWQLAQAIARGAISSREAVTSCLTRIEAENPRVNALTHINRDCALRAADEADAQRAAGIPLGVLHGVPVTVKCNVDVAGEPTTHGVVAKHDLIAQTDSPVVANLLKAGAVIVGRTNTPAFSMRWFTENALHGRTLNPWRDDITPGGSSGGASAAVASGMCPIAHGNDLAGSVRYPAYACGVAGLRPTAGRIPSFTPSSGELRTFAAQSFAVQGPIARSVQDLHVSLAVMSAADGRDPNWVPAPLVGPAINGPVKVALVDEIDGLPIDSHVYEALQQSARWLTEAGYEVERVGPPEMREGFEIWMTIAMTEISTNLAQTVDVYGDDGARNALRGMLARFGSDVSLEAYVQGLARRDRLRRKWNAFFEQYPLVLMPTSLDMPFRWGLDQEGDDTMSRILDAQLPLKLVAALNFPGLSVPTGVHDGVPVGVQLVAGPYREDLCLAAGEAIEQRARMPSAF</sequence>
<dbReference type="GO" id="GO:0003824">
    <property type="term" value="F:catalytic activity"/>
    <property type="evidence" value="ECO:0007669"/>
    <property type="project" value="InterPro"/>
</dbReference>
<evidence type="ECO:0000256" key="1">
    <source>
        <dbReference type="ARBA" id="ARBA00009199"/>
    </source>
</evidence>
<dbReference type="InterPro" id="IPR000120">
    <property type="entry name" value="Amidase"/>
</dbReference>
<dbReference type="InterPro" id="IPR020556">
    <property type="entry name" value="Amidase_CS"/>
</dbReference>
<accession>A0A149PFN5</accession>
<dbReference type="PROSITE" id="PS00571">
    <property type="entry name" value="AMIDASES"/>
    <property type="match status" value="1"/>
</dbReference>
<dbReference type="Pfam" id="PF01425">
    <property type="entry name" value="Amidase"/>
    <property type="match status" value="1"/>
</dbReference>
<evidence type="ECO:0000313" key="4">
    <source>
        <dbReference type="Proteomes" id="UP000075613"/>
    </source>
</evidence>
<dbReference type="EMBL" id="LRBG01000037">
    <property type="protein sequence ID" value="KXU83844.1"/>
    <property type="molecule type" value="Genomic_DNA"/>
</dbReference>
<dbReference type="SUPFAM" id="SSF75304">
    <property type="entry name" value="Amidase signature (AS) enzymes"/>
    <property type="match status" value="1"/>
</dbReference>
<dbReference type="RefSeq" id="WP_062134139.1">
    <property type="nucleotide sequence ID" value="NZ_LRBG01000037.1"/>
</dbReference>
<evidence type="ECO:0000313" key="3">
    <source>
        <dbReference type="EMBL" id="KXU83844.1"/>
    </source>
</evidence>
<comment type="caution">
    <text evidence="3">The sequence shown here is derived from an EMBL/GenBank/DDBJ whole genome shotgun (WGS) entry which is preliminary data.</text>
</comment>
<feature type="domain" description="Amidase" evidence="2">
    <location>
        <begin position="35"/>
        <end position="459"/>
    </location>
</feature>
<comment type="similarity">
    <text evidence="1">Belongs to the amidase family.</text>
</comment>
<dbReference type="AlphaFoldDB" id="A0A149PFN5"/>
<evidence type="ECO:0000259" key="2">
    <source>
        <dbReference type="Pfam" id="PF01425"/>
    </source>
</evidence>
<dbReference type="InterPro" id="IPR023631">
    <property type="entry name" value="Amidase_dom"/>
</dbReference>